<dbReference type="InterPro" id="IPR029058">
    <property type="entry name" value="AB_hydrolase_fold"/>
</dbReference>
<keyword evidence="4" id="KW-1133">Transmembrane helix</keyword>
<sequence length="610" mass="69308">MNRLNFFCLLALCMCFAREPPKPPLIVDIPNQGMIMGKEISMIRTQRIMAYLAIPYAEPPLEYLRFSPPQYDPPPSWKGIRNATEFAPSCLQGTEEFSEQDKPFLSLITDGPFEDDEDCLYINVFVPYGGYGPSEGFATMVWFHPGNFTTGNPAIWNPYTLVYRQRVIVVTFAYRLNVMGFFTTNDGEAPGNYGLMDQQAALVWVKNNIKLFGGDPNNICAMGYGSGAVSIGLHMVNRNSQNLFSKAIIMSGNFLHSSAVKQPHDDTGLLKEFVSNFGCNPKPTSDLIRCLRRVRPRDLITLSSHIDWKPIVDSRVNNNTPFLSDTPKALFERGDYFKVPILTGYTDMEEVLSIDGLDVPDEAISEEFISNAIEEIIKREYQINSNNSDLCSYNDDLITDSVLFFYRPTIPVSDPNEARKVVADFSTDKNFGSSTFLHASFISKDETTYMYRFDTKPSTVGVTSKIPEWISVPHLFDLIYVWGIPYWAPLPDQEWDSRDKKTSDIIMSFWATFAKSTNPTDNSIYPIRWDPFTKQNPLLLIIDRNFSMSDATTFNYKSLEFWNDYFPKVAGTAGQCCNTTDLASSLRGVANRAFLIYLYFLCILFSFFLR</sequence>
<proteinExistence type="inferred from homology"/>
<evidence type="ECO:0000256" key="3">
    <source>
        <dbReference type="ARBA" id="ARBA00023180"/>
    </source>
</evidence>
<dbReference type="EMBL" id="VTPC01090126">
    <property type="protein sequence ID" value="KAF2884836.1"/>
    <property type="molecule type" value="Genomic_DNA"/>
</dbReference>
<protein>
    <recommendedName>
        <fullName evidence="6">Carboxylesterase type B domain-containing protein</fullName>
    </recommendedName>
</protein>
<comment type="caution">
    <text evidence="7">The sequence shown here is derived from an EMBL/GenBank/DDBJ whole genome shotgun (WGS) entry which is preliminary data.</text>
</comment>
<dbReference type="SUPFAM" id="SSF53474">
    <property type="entry name" value="alpha/beta-Hydrolases"/>
    <property type="match status" value="1"/>
</dbReference>
<gene>
    <name evidence="7" type="ORF">ILUMI_21313</name>
</gene>
<keyword evidence="8" id="KW-1185">Reference proteome</keyword>
<keyword evidence="4" id="KW-0472">Membrane</keyword>
<evidence type="ECO:0000256" key="4">
    <source>
        <dbReference type="SAM" id="Phobius"/>
    </source>
</evidence>
<feature type="signal peptide" evidence="5">
    <location>
        <begin position="1"/>
        <end position="17"/>
    </location>
</feature>
<name>A0A8K0G3P3_IGNLU</name>
<dbReference type="Proteomes" id="UP000801492">
    <property type="component" value="Unassembled WGS sequence"/>
</dbReference>
<dbReference type="Pfam" id="PF00135">
    <property type="entry name" value="COesterase"/>
    <property type="match status" value="1"/>
</dbReference>
<evidence type="ECO:0000259" key="6">
    <source>
        <dbReference type="Pfam" id="PF00135"/>
    </source>
</evidence>
<accession>A0A8K0G3P3</accession>
<evidence type="ECO:0000256" key="1">
    <source>
        <dbReference type="ARBA" id="ARBA00005964"/>
    </source>
</evidence>
<dbReference type="PROSITE" id="PS00941">
    <property type="entry name" value="CARBOXYLESTERASE_B_2"/>
    <property type="match status" value="1"/>
</dbReference>
<dbReference type="OrthoDB" id="408631at2759"/>
<evidence type="ECO:0000313" key="7">
    <source>
        <dbReference type="EMBL" id="KAF2884836.1"/>
    </source>
</evidence>
<comment type="similarity">
    <text evidence="1">Belongs to the type-B carboxylesterase/lipase family.</text>
</comment>
<keyword evidence="3" id="KW-0325">Glycoprotein</keyword>
<feature type="transmembrane region" description="Helical" evidence="4">
    <location>
        <begin position="589"/>
        <end position="609"/>
    </location>
</feature>
<feature type="domain" description="Carboxylesterase type B" evidence="6">
    <location>
        <begin position="26"/>
        <end position="551"/>
    </location>
</feature>
<dbReference type="InterPro" id="IPR051093">
    <property type="entry name" value="Neuroligin/BSAL"/>
</dbReference>
<keyword evidence="4" id="KW-0812">Transmembrane</keyword>
<dbReference type="InterPro" id="IPR002018">
    <property type="entry name" value="CarbesteraseB"/>
</dbReference>
<organism evidence="7 8">
    <name type="scientific">Ignelater luminosus</name>
    <name type="common">Cucubano</name>
    <name type="synonym">Pyrophorus luminosus</name>
    <dbReference type="NCBI Taxonomy" id="2038154"/>
    <lineage>
        <taxon>Eukaryota</taxon>
        <taxon>Metazoa</taxon>
        <taxon>Ecdysozoa</taxon>
        <taxon>Arthropoda</taxon>
        <taxon>Hexapoda</taxon>
        <taxon>Insecta</taxon>
        <taxon>Pterygota</taxon>
        <taxon>Neoptera</taxon>
        <taxon>Endopterygota</taxon>
        <taxon>Coleoptera</taxon>
        <taxon>Polyphaga</taxon>
        <taxon>Elateriformia</taxon>
        <taxon>Elateroidea</taxon>
        <taxon>Elateridae</taxon>
        <taxon>Agrypninae</taxon>
        <taxon>Pyrophorini</taxon>
        <taxon>Ignelater</taxon>
    </lineage>
</organism>
<evidence type="ECO:0000256" key="2">
    <source>
        <dbReference type="ARBA" id="ARBA00022729"/>
    </source>
</evidence>
<keyword evidence="2 5" id="KW-0732">Signal</keyword>
<dbReference type="Gene3D" id="3.40.50.1820">
    <property type="entry name" value="alpha/beta hydrolase"/>
    <property type="match status" value="1"/>
</dbReference>
<dbReference type="InterPro" id="IPR019819">
    <property type="entry name" value="Carboxylesterase_B_CS"/>
</dbReference>
<feature type="chain" id="PRO_5035461466" description="Carboxylesterase type B domain-containing protein" evidence="5">
    <location>
        <begin position="18"/>
        <end position="610"/>
    </location>
</feature>
<reference evidence="7" key="1">
    <citation type="submission" date="2019-08" db="EMBL/GenBank/DDBJ databases">
        <title>The genome of the North American firefly Photinus pyralis.</title>
        <authorList>
            <consortium name="Photinus pyralis genome working group"/>
            <person name="Fallon T.R."/>
            <person name="Sander Lower S.E."/>
            <person name="Weng J.-K."/>
        </authorList>
    </citation>
    <scope>NUCLEOTIDE SEQUENCE</scope>
    <source>
        <strain evidence="7">TRF0915ILg1</strain>
        <tissue evidence="7">Whole body</tissue>
    </source>
</reference>
<evidence type="ECO:0000313" key="8">
    <source>
        <dbReference type="Proteomes" id="UP000801492"/>
    </source>
</evidence>
<dbReference type="AlphaFoldDB" id="A0A8K0G3P3"/>
<evidence type="ECO:0000256" key="5">
    <source>
        <dbReference type="SAM" id="SignalP"/>
    </source>
</evidence>
<dbReference type="PANTHER" id="PTHR43903">
    <property type="entry name" value="NEUROLIGIN"/>
    <property type="match status" value="1"/>
</dbReference>